<feature type="region of interest" description="Disordered" evidence="10">
    <location>
        <begin position="373"/>
        <end position="445"/>
    </location>
</feature>
<dbReference type="Pfam" id="PF23561">
    <property type="entry name" value="zf-C2H2_15"/>
    <property type="match status" value="1"/>
</dbReference>
<dbReference type="PANTHER" id="PTHR45718:SF8">
    <property type="entry name" value="GLIS FAMILY ZINC FINGER 2"/>
    <property type="match status" value="1"/>
</dbReference>
<dbReference type="Pfam" id="PF18366">
    <property type="entry name" value="zf_ZIC"/>
    <property type="match status" value="1"/>
</dbReference>
<dbReference type="EMBL" id="JYDT01000025">
    <property type="protein sequence ID" value="KRY90021.1"/>
    <property type="molecule type" value="Genomic_DNA"/>
</dbReference>
<evidence type="ECO:0000256" key="5">
    <source>
        <dbReference type="ARBA" id="ARBA00022771"/>
    </source>
</evidence>
<dbReference type="GO" id="GO:0140297">
    <property type="term" value="F:DNA-binding transcription factor binding"/>
    <property type="evidence" value="ECO:0007669"/>
    <property type="project" value="UniProtKB-ARBA"/>
</dbReference>
<comment type="similarity">
    <text evidence="2">Belongs to the GLI C2H2-type zinc-finger protein family.</text>
</comment>
<sequence>MLNPFDSLPPAPAAFQALSGTAPGAAANFCTTFQAAEASTPFAAAAVYYGGGSNEQLQGANAHGFLKRDPNAVGQYSASFAPTERHAFLQSTSADPLTSAVQFHAEPSNQARLPYLNPHVISSESGAPASPPCQFGQWSTCLKLSSDPRAHSFMSAASSAFTGLQNSAPATVQFQHPYCQTGAFLRYLKHQQQQHQHQQQQQMMPCMEKPVKCMWTDATTGSPCCERVFSNMYDIVSHLTVEHVGTQDSNYHVCFWKNCSRAGKPFKAKYKLVNHIRVHTGEKPFACPFPSCGKVFARSENLKIHKRTHTGKCEFAGCDRRFANSSDRKKHSHVHTTDKPYYCRADGCGKSYTHPSSLRKHMKVHGKFVPISCNKDPVGSSGSSPVASDGEPTTPSVHKEEQSHQLEPQVQDTNDSQQQQQQQQQQQHQQQQQQQQQQQLHHHHQAVQHLGLNSQNPNLSEWYVCHSGVPPLFNYVNGEQLRKIQSIC</sequence>
<dbReference type="GO" id="GO:0000981">
    <property type="term" value="F:DNA-binding transcription factor activity, RNA polymerase II-specific"/>
    <property type="evidence" value="ECO:0007669"/>
    <property type="project" value="TreeGrafter"/>
</dbReference>
<dbReference type="PANTHER" id="PTHR45718">
    <property type="entry name" value="TRANSCRIPTIONAL ACTIVATOR CUBITUS INTERRUPTUS"/>
    <property type="match status" value="1"/>
</dbReference>
<keyword evidence="13" id="KW-1185">Reference proteome</keyword>
<evidence type="ECO:0000256" key="4">
    <source>
        <dbReference type="ARBA" id="ARBA00022737"/>
    </source>
</evidence>
<dbReference type="GO" id="GO:0005634">
    <property type="term" value="C:nucleus"/>
    <property type="evidence" value="ECO:0007669"/>
    <property type="project" value="UniProtKB-SubCell"/>
</dbReference>
<dbReference type="InterPro" id="IPR013087">
    <property type="entry name" value="Znf_C2H2_type"/>
</dbReference>
<dbReference type="InterPro" id="IPR036236">
    <property type="entry name" value="Znf_C2H2_sf"/>
</dbReference>
<evidence type="ECO:0000256" key="3">
    <source>
        <dbReference type="ARBA" id="ARBA00022723"/>
    </source>
</evidence>
<reference evidence="12 13" key="1">
    <citation type="submission" date="2015-01" db="EMBL/GenBank/DDBJ databases">
        <title>Evolution of Trichinella species and genotypes.</title>
        <authorList>
            <person name="Korhonen P.K."/>
            <person name="Edoardo P."/>
            <person name="Giuseppe L.R."/>
            <person name="Gasser R.B."/>
        </authorList>
    </citation>
    <scope>NUCLEOTIDE SEQUENCE [LARGE SCALE GENOMIC DNA]</scope>
    <source>
        <strain evidence="12">ISS470</strain>
    </source>
</reference>
<dbReference type="SUPFAM" id="SSF57667">
    <property type="entry name" value="beta-beta-alpha zinc fingers"/>
    <property type="match status" value="2"/>
</dbReference>
<evidence type="ECO:0000313" key="12">
    <source>
        <dbReference type="EMBL" id="KRY90021.1"/>
    </source>
</evidence>
<dbReference type="GO" id="GO:0008270">
    <property type="term" value="F:zinc ion binding"/>
    <property type="evidence" value="ECO:0007669"/>
    <property type="project" value="UniProtKB-KW"/>
</dbReference>
<accession>A0A0V1FVS5</accession>
<dbReference type="InterPro" id="IPR056436">
    <property type="entry name" value="Znf-C2H2_ZIC1-5/GLI1-3-like"/>
</dbReference>
<organism evidence="12 13">
    <name type="scientific">Trichinella pseudospiralis</name>
    <name type="common">Parasitic roundworm</name>
    <dbReference type="NCBI Taxonomy" id="6337"/>
    <lineage>
        <taxon>Eukaryota</taxon>
        <taxon>Metazoa</taxon>
        <taxon>Ecdysozoa</taxon>
        <taxon>Nematoda</taxon>
        <taxon>Enoplea</taxon>
        <taxon>Dorylaimia</taxon>
        <taxon>Trichinellida</taxon>
        <taxon>Trichinellidae</taxon>
        <taxon>Trichinella</taxon>
    </lineage>
</organism>
<dbReference type="Proteomes" id="UP000054995">
    <property type="component" value="Unassembled WGS sequence"/>
</dbReference>
<evidence type="ECO:0000256" key="9">
    <source>
        <dbReference type="PROSITE-ProRule" id="PRU00042"/>
    </source>
</evidence>
<feature type="domain" description="C2H2-type" evidence="11">
    <location>
        <begin position="257"/>
        <end position="284"/>
    </location>
</feature>
<comment type="subcellular location">
    <subcellularLocation>
        <location evidence="1">Nucleus</location>
    </subcellularLocation>
</comment>
<feature type="domain" description="C2H2-type" evidence="11">
    <location>
        <begin position="341"/>
        <end position="370"/>
    </location>
</feature>
<dbReference type="FunFam" id="3.30.160.60:FF:000031">
    <property type="entry name" value="GLI family zinc finger 3"/>
    <property type="match status" value="1"/>
</dbReference>
<feature type="compositionally biased region" description="Polar residues" evidence="10">
    <location>
        <begin position="405"/>
        <end position="416"/>
    </location>
</feature>
<dbReference type="AlphaFoldDB" id="A0A0V1FVS5"/>
<dbReference type="InterPro" id="IPR043359">
    <property type="entry name" value="GLI-like"/>
</dbReference>
<keyword evidence="7" id="KW-0238">DNA-binding</keyword>
<dbReference type="FunFam" id="3.30.160.60:FF:000039">
    <property type="entry name" value="Zinc finger protein ZIC 1"/>
    <property type="match status" value="1"/>
</dbReference>
<evidence type="ECO:0000256" key="2">
    <source>
        <dbReference type="ARBA" id="ARBA00010831"/>
    </source>
</evidence>
<evidence type="ECO:0000313" key="13">
    <source>
        <dbReference type="Proteomes" id="UP000054995"/>
    </source>
</evidence>
<keyword evidence="3" id="KW-0479">Metal-binding</keyword>
<feature type="compositionally biased region" description="Low complexity" evidence="10">
    <location>
        <begin position="417"/>
        <end position="439"/>
    </location>
</feature>
<dbReference type="GO" id="GO:0000978">
    <property type="term" value="F:RNA polymerase II cis-regulatory region sequence-specific DNA binding"/>
    <property type="evidence" value="ECO:0007669"/>
    <property type="project" value="TreeGrafter"/>
</dbReference>
<feature type="compositionally biased region" description="Low complexity" evidence="10">
    <location>
        <begin position="376"/>
        <end position="389"/>
    </location>
</feature>
<comment type="caution">
    <text evidence="12">The sequence shown here is derived from an EMBL/GenBank/DDBJ whole genome shotgun (WGS) entry which is preliminary data.</text>
</comment>
<keyword evidence="8" id="KW-0539">Nucleus</keyword>
<dbReference type="InterPro" id="IPR041643">
    <property type="entry name" value="Znf_ZIC"/>
</dbReference>
<dbReference type="PROSITE" id="PS50157">
    <property type="entry name" value="ZINC_FINGER_C2H2_2"/>
    <property type="match status" value="4"/>
</dbReference>
<dbReference type="Pfam" id="PF00096">
    <property type="entry name" value="zf-C2H2"/>
    <property type="match status" value="2"/>
</dbReference>
<dbReference type="OrthoDB" id="5968217at2759"/>
<name>A0A0V1FVS5_TRIPS</name>
<protein>
    <submittedName>
        <fullName evidence="12">Zinc finger protein ZIC 5</fullName>
    </submittedName>
</protein>
<keyword evidence="4" id="KW-0677">Repeat</keyword>
<evidence type="ECO:0000256" key="6">
    <source>
        <dbReference type="ARBA" id="ARBA00022833"/>
    </source>
</evidence>
<keyword evidence="6" id="KW-0862">Zinc</keyword>
<proteinExistence type="inferred from homology"/>
<evidence type="ECO:0000256" key="1">
    <source>
        <dbReference type="ARBA" id="ARBA00004123"/>
    </source>
</evidence>
<dbReference type="PROSITE" id="PS00028">
    <property type="entry name" value="ZINC_FINGER_C2H2_1"/>
    <property type="match status" value="3"/>
</dbReference>
<dbReference type="SMART" id="SM00355">
    <property type="entry name" value="ZnF_C2H2"/>
    <property type="match status" value="5"/>
</dbReference>
<evidence type="ECO:0000256" key="8">
    <source>
        <dbReference type="ARBA" id="ARBA00023242"/>
    </source>
</evidence>
<evidence type="ECO:0000259" key="11">
    <source>
        <dbReference type="PROSITE" id="PS50157"/>
    </source>
</evidence>
<feature type="domain" description="C2H2-type" evidence="11">
    <location>
        <begin position="311"/>
        <end position="340"/>
    </location>
</feature>
<feature type="domain" description="C2H2-type" evidence="11">
    <location>
        <begin position="285"/>
        <end position="314"/>
    </location>
</feature>
<dbReference type="FunFam" id="3.30.160.60:FF:000035">
    <property type="entry name" value="Zinc finger protein ZIC 1"/>
    <property type="match status" value="1"/>
</dbReference>
<gene>
    <name evidence="12" type="primary">Zic5</name>
    <name evidence="12" type="ORF">T4D_7096</name>
</gene>
<dbReference type="FunFam" id="3.30.160.60:FF:000041">
    <property type="entry name" value="Zinc finger protein ZIC 1"/>
    <property type="match status" value="1"/>
</dbReference>
<dbReference type="Gene3D" id="3.30.160.60">
    <property type="entry name" value="Classic Zinc Finger"/>
    <property type="match status" value="4"/>
</dbReference>
<evidence type="ECO:0000256" key="7">
    <source>
        <dbReference type="ARBA" id="ARBA00023125"/>
    </source>
</evidence>
<keyword evidence="5 9" id="KW-0863">Zinc-finger</keyword>
<evidence type="ECO:0000256" key="10">
    <source>
        <dbReference type="SAM" id="MobiDB-lite"/>
    </source>
</evidence>